<keyword evidence="3" id="KW-1185">Reference proteome</keyword>
<dbReference type="RefSeq" id="WP_349219709.1">
    <property type="nucleotide sequence ID" value="NZ_JBBMFD010000014.1"/>
</dbReference>
<sequence>MIKWSWKPHRFPLFLLLVLLAGGIWYAVDYALYANIGFSDAISLKAEEIESMEIDAWLYARYETPDTAYIAQVLEELDTFRFHRRSRSPLHRVGGWSYSLEFTVKGGGRIRYTLDTGFSCFDGYDKPCITGGYSVDDLNRMYALMEEIYYYVAEHGSLTYAPDPTERGPYARPYPYTPSALPESSAPLPSQSASSTSS</sequence>
<dbReference type="Proteomes" id="UP001489509">
    <property type="component" value="Unassembled WGS sequence"/>
</dbReference>
<protein>
    <recommendedName>
        <fullName evidence="4">Lipoprotein</fullName>
    </recommendedName>
</protein>
<proteinExistence type="predicted"/>
<evidence type="ECO:0008006" key="4">
    <source>
        <dbReference type="Google" id="ProtNLM"/>
    </source>
</evidence>
<evidence type="ECO:0000313" key="2">
    <source>
        <dbReference type="EMBL" id="MEQ2440923.1"/>
    </source>
</evidence>
<dbReference type="EMBL" id="JBBMFD010000014">
    <property type="protein sequence ID" value="MEQ2440923.1"/>
    <property type="molecule type" value="Genomic_DNA"/>
</dbReference>
<reference evidence="2 3" key="1">
    <citation type="submission" date="2024-03" db="EMBL/GenBank/DDBJ databases">
        <title>Human intestinal bacterial collection.</title>
        <authorList>
            <person name="Pauvert C."/>
            <person name="Hitch T.C.A."/>
            <person name="Clavel T."/>
        </authorList>
    </citation>
    <scope>NUCLEOTIDE SEQUENCE [LARGE SCALE GENOMIC DNA]</scope>
    <source>
        <strain evidence="2 3">CLA-JM-H44</strain>
    </source>
</reference>
<feature type="compositionally biased region" description="Low complexity" evidence="1">
    <location>
        <begin position="177"/>
        <end position="198"/>
    </location>
</feature>
<name>A0ABV1E4E9_9FIRM</name>
<feature type="region of interest" description="Disordered" evidence="1">
    <location>
        <begin position="163"/>
        <end position="198"/>
    </location>
</feature>
<comment type="caution">
    <text evidence="2">The sequence shown here is derived from an EMBL/GenBank/DDBJ whole genome shotgun (WGS) entry which is preliminary data.</text>
</comment>
<organism evidence="2 3">
    <name type="scientific">Solibaculum intestinale</name>
    <dbReference type="NCBI Taxonomy" id="3133165"/>
    <lineage>
        <taxon>Bacteria</taxon>
        <taxon>Bacillati</taxon>
        <taxon>Bacillota</taxon>
        <taxon>Clostridia</taxon>
        <taxon>Eubacteriales</taxon>
        <taxon>Oscillospiraceae</taxon>
        <taxon>Solibaculum</taxon>
    </lineage>
</organism>
<evidence type="ECO:0000313" key="3">
    <source>
        <dbReference type="Proteomes" id="UP001489509"/>
    </source>
</evidence>
<gene>
    <name evidence="2" type="ORF">WMO26_08810</name>
</gene>
<accession>A0ABV1E4E9</accession>
<evidence type="ECO:0000256" key="1">
    <source>
        <dbReference type="SAM" id="MobiDB-lite"/>
    </source>
</evidence>